<dbReference type="EMBL" id="QVLV01000008">
    <property type="protein sequence ID" value="RGE59687.1"/>
    <property type="molecule type" value="Genomic_DNA"/>
</dbReference>
<keyword evidence="1" id="KW-1133">Transmembrane helix</keyword>
<evidence type="ECO:0000313" key="2">
    <source>
        <dbReference type="EMBL" id="RGE59687.1"/>
    </source>
</evidence>
<gene>
    <name evidence="2" type="ORF">DXC51_12805</name>
</gene>
<evidence type="ECO:0000313" key="3">
    <source>
        <dbReference type="Proteomes" id="UP000260812"/>
    </source>
</evidence>
<sequence>MWKPLRRTQEEGEWKMSQASGILIMFGGILVVLLLMLLLRAKLNSKRAKKKPALFKAMHRAVEEAVPQAKGYPVVMAQAEKDTMSLLKEAGGDFARQFAVAAVGAVFGVRANLHTYGSHPPKFVLAYRGDEIFAVCVGNPSYNTIEADTECILHLTRQTVEKVKLKASGRTIFYLQGGTQFIVSLPLAAASEIEQKEEVDNFKKFLTEFAQVVNEQ</sequence>
<comment type="caution">
    <text evidence="2">The sequence shown here is derived from an EMBL/GenBank/DDBJ whole genome shotgun (WGS) entry which is preliminary data.</text>
</comment>
<protein>
    <submittedName>
        <fullName evidence="2">Uncharacterized protein</fullName>
    </submittedName>
</protein>
<keyword evidence="3" id="KW-1185">Reference proteome</keyword>
<dbReference type="Proteomes" id="UP000260812">
    <property type="component" value="Unassembled WGS sequence"/>
</dbReference>
<organism evidence="2 3">
    <name type="scientific">Eisenbergiella massiliensis</name>
    <dbReference type="NCBI Taxonomy" id="1720294"/>
    <lineage>
        <taxon>Bacteria</taxon>
        <taxon>Bacillati</taxon>
        <taxon>Bacillota</taxon>
        <taxon>Clostridia</taxon>
        <taxon>Lachnospirales</taxon>
        <taxon>Lachnospiraceae</taxon>
        <taxon>Eisenbergiella</taxon>
    </lineage>
</organism>
<proteinExistence type="predicted"/>
<evidence type="ECO:0000256" key="1">
    <source>
        <dbReference type="SAM" id="Phobius"/>
    </source>
</evidence>
<keyword evidence="1" id="KW-0472">Membrane</keyword>
<keyword evidence="1" id="KW-0812">Transmembrane</keyword>
<reference evidence="2" key="1">
    <citation type="submission" date="2018-08" db="EMBL/GenBank/DDBJ databases">
        <title>A genome reference for cultivated species of the human gut microbiota.</title>
        <authorList>
            <person name="Zou Y."/>
            <person name="Xue W."/>
            <person name="Luo G."/>
        </authorList>
    </citation>
    <scope>NUCLEOTIDE SEQUENCE [LARGE SCALE GENOMIC DNA]</scope>
    <source>
        <strain evidence="2">TF05-5AC</strain>
    </source>
</reference>
<accession>A0A3E3I3T9</accession>
<feature type="transmembrane region" description="Helical" evidence="1">
    <location>
        <begin position="20"/>
        <end position="41"/>
    </location>
</feature>
<dbReference type="AlphaFoldDB" id="A0A3E3I3T9"/>
<name>A0A3E3I3T9_9FIRM</name>